<dbReference type="Proteomes" id="UP000525078">
    <property type="component" value="Unassembled WGS sequence"/>
</dbReference>
<reference evidence="1 2" key="1">
    <citation type="journal article" date="2020" name="bioRxiv">
        <title>Sequence and annotation of 42 cannabis genomes reveals extensive copy number variation in cannabinoid synthesis and pathogen resistance genes.</title>
        <authorList>
            <person name="Mckernan K.J."/>
            <person name="Helbert Y."/>
            <person name="Kane L.T."/>
            <person name="Ebling H."/>
            <person name="Zhang L."/>
            <person name="Liu B."/>
            <person name="Eaton Z."/>
            <person name="Mclaughlin S."/>
            <person name="Kingan S."/>
            <person name="Baybayan P."/>
            <person name="Concepcion G."/>
            <person name="Jordan M."/>
            <person name="Riva A."/>
            <person name="Barbazuk W."/>
            <person name="Harkins T."/>
        </authorList>
    </citation>
    <scope>NUCLEOTIDE SEQUENCE [LARGE SCALE GENOMIC DNA]</scope>
    <source>
        <strain evidence="2">cv. Jamaican Lion 4</strain>
        <tissue evidence="1">Leaf</tissue>
    </source>
</reference>
<dbReference type="AlphaFoldDB" id="A0A7J6ELC2"/>
<name>A0A7J6ELC2_CANSA</name>
<evidence type="ECO:0000313" key="2">
    <source>
        <dbReference type="Proteomes" id="UP000525078"/>
    </source>
</evidence>
<dbReference type="EMBL" id="JAATIP010000218">
    <property type="protein sequence ID" value="KAF4359247.1"/>
    <property type="molecule type" value="Genomic_DNA"/>
</dbReference>
<gene>
    <name evidence="1" type="ORF">F8388_005356</name>
</gene>
<comment type="caution">
    <text evidence="1">The sequence shown here is derived from an EMBL/GenBank/DDBJ whole genome shotgun (WGS) entry which is preliminary data.</text>
</comment>
<proteinExistence type="predicted"/>
<protein>
    <submittedName>
        <fullName evidence="1">Uncharacterized protein</fullName>
    </submittedName>
</protein>
<accession>A0A7J6ELC2</accession>
<evidence type="ECO:0000313" key="1">
    <source>
        <dbReference type="EMBL" id="KAF4359247.1"/>
    </source>
</evidence>
<organism evidence="1 2">
    <name type="scientific">Cannabis sativa</name>
    <name type="common">Hemp</name>
    <name type="synonym">Marijuana</name>
    <dbReference type="NCBI Taxonomy" id="3483"/>
    <lineage>
        <taxon>Eukaryota</taxon>
        <taxon>Viridiplantae</taxon>
        <taxon>Streptophyta</taxon>
        <taxon>Embryophyta</taxon>
        <taxon>Tracheophyta</taxon>
        <taxon>Spermatophyta</taxon>
        <taxon>Magnoliopsida</taxon>
        <taxon>eudicotyledons</taxon>
        <taxon>Gunneridae</taxon>
        <taxon>Pentapetalae</taxon>
        <taxon>rosids</taxon>
        <taxon>fabids</taxon>
        <taxon>Rosales</taxon>
        <taxon>Cannabaceae</taxon>
        <taxon>Cannabis</taxon>
    </lineage>
</organism>
<sequence>MIFIQYGIIELINIPKSIIITRKHNILYKEQFNEIDRISYQHLEDVFAIANHHSPVSSINSTIFALVSFKQALIGSMSIVSSSKKGFLARREQDHHMADAVVSFVIERLGDLVISEAEFLHGI</sequence>